<keyword evidence="2" id="KW-0285">Flavoprotein</keyword>
<dbReference type="PANTHER" id="PTHR42973">
    <property type="entry name" value="BINDING OXIDOREDUCTASE, PUTATIVE (AFU_ORTHOLOGUE AFUA_1G17690)-RELATED"/>
    <property type="match status" value="1"/>
</dbReference>
<keyword evidence="3" id="KW-0274">FAD</keyword>
<dbReference type="SUPFAM" id="SSF56176">
    <property type="entry name" value="FAD-binding/transporter-associated domain-like"/>
    <property type="match status" value="1"/>
</dbReference>
<evidence type="ECO:0000259" key="5">
    <source>
        <dbReference type="PROSITE" id="PS51387"/>
    </source>
</evidence>
<comment type="similarity">
    <text evidence="1">Belongs to the oxygen-dependent FAD-linked oxidoreductase family.</text>
</comment>
<dbReference type="GO" id="GO:0016491">
    <property type="term" value="F:oxidoreductase activity"/>
    <property type="evidence" value="ECO:0007669"/>
    <property type="project" value="UniProtKB-KW"/>
</dbReference>
<evidence type="ECO:0000256" key="4">
    <source>
        <dbReference type="ARBA" id="ARBA00023002"/>
    </source>
</evidence>
<proteinExistence type="inferred from homology"/>
<dbReference type="InterPro" id="IPR016169">
    <property type="entry name" value="FAD-bd_PCMH_sub2"/>
</dbReference>
<dbReference type="InterPro" id="IPR050416">
    <property type="entry name" value="FAD-linked_Oxidoreductase"/>
</dbReference>
<evidence type="ECO:0000256" key="1">
    <source>
        <dbReference type="ARBA" id="ARBA00005466"/>
    </source>
</evidence>
<evidence type="ECO:0000256" key="2">
    <source>
        <dbReference type="ARBA" id="ARBA00022630"/>
    </source>
</evidence>
<dbReference type="Pfam" id="PF01565">
    <property type="entry name" value="FAD_binding_4"/>
    <property type="match status" value="1"/>
</dbReference>
<keyword evidence="4" id="KW-0560">Oxidoreductase</keyword>
<dbReference type="VEuPathDB" id="FungiDB:Bcin14g03240"/>
<evidence type="ECO:0000313" key="6">
    <source>
        <dbReference type="EMBL" id="ATZ57157.1"/>
    </source>
</evidence>
<dbReference type="AlphaFoldDB" id="A0A384K3N9"/>
<name>A0A384K3N9_BOTFB</name>
<organism evidence="6 7">
    <name type="scientific">Botryotinia fuckeliana (strain B05.10)</name>
    <name type="common">Noble rot fungus</name>
    <name type="synonym">Botrytis cinerea</name>
    <dbReference type="NCBI Taxonomy" id="332648"/>
    <lineage>
        <taxon>Eukaryota</taxon>
        <taxon>Fungi</taxon>
        <taxon>Dikarya</taxon>
        <taxon>Ascomycota</taxon>
        <taxon>Pezizomycotina</taxon>
        <taxon>Leotiomycetes</taxon>
        <taxon>Helotiales</taxon>
        <taxon>Sclerotiniaceae</taxon>
        <taxon>Botrytis</taxon>
    </lineage>
</organism>
<accession>A0A384K3N9</accession>
<dbReference type="RefSeq" id="XP_024552967.1">
    <property type="nucleotide sequence ID" value="XM_024697152.1"/>
</dbReference>
<dbReference type="GO" id="GO:0071949">
    <property type="term" value="F:FAD binding"/>
    <property type="evidence" value="ECO:0007669"/>
    <property type="project" value="InterPro"/>
</dbReference>
<reference evidence="6 7" key="2">
    <citation type="journal article" date="2012" name="Eukaryot. Cell">
        <title>Genome update of Botrytis cinerea strains B05.10 and T4.</title>
        <authorList>
            <person name="Staats M."/>
            <person name="van Kan J.A."/>
        </authorList>
    </citation>
    <scope>NUCLEOTIDE SEQUENCE [LARGE SCALE GENOMIC DNA]</scope>
    <source>
        <strain evidence="6 7">B05.10</strain>
    </source>
</reference>
<dbReference type="Gene3D" id="3.30.43.10">
    <property type="entry name" value="Uridine Diphospho-n-acetylenolpyruvylglucosamine Reductase, domain 2"/>
    <property type="match status" value="1"/>
</dbReference>
<dbReference type="PROSITE" id="PS51387">
    <property type="entry name" value="FAD_PCMH"/>
    <property type="match status" value="1"/>
</dbReference>
<dbReference type="GeneID" id="5431851"/>
<feature type="domain" description="FAD-binding PCMH-type" evidence="5">
    <location>
        <begin position="43"/>
        <end position="213"/>
    </location>
</feature>
<dbReference type="Gene3D" id="3.30.465.10">
    <property type="match status" value="1"/>
</dbReference>
<evidence type="ECO:0000313" key="7">
    <source>
        <dbReference type="Proteomes" id="UP000001798"/>
    </source>
</evidence>
<protein>
    <recommendedName>
        <fullName evidence="5">FAD-binding PCMH-type domain-containing protein</fullName>
    </recommendedName>
</protein>
<dbReference type="InterPro" id="IPR016167">
    <property type="entry name" value="FAD-bd_PCMH_sub1"/>
</dbReference>
<dbReference type="InterPro" id="IPR016166">
    <property type="entry name" value="FAD-bd_PCMH"/>
</dbReference>
<dbReference type="Proteomes" id="UP000001798">
    <property type="component" value="Chromosome 14"/>
</dbReference>
<dbReference type="Pfam" id="PF08031">
    <property type="entry name" value="BBE"/>
    <property type="match status" value="1"/>
</dbReference>
<keyword evidence="7" id="KW-1185">Reference proteome</keyword>
<dbReference type="InterPro" id="IPR036318">
    <property type="entry name" value="FAD-bd_PCMH-like_sf"/>
</dbReference>
<dbReference type="Gene3D" id="3.40.462.20">
    <property type="match status" value="1"/>
</dbReference>
<dbReference type="KEGG" id="bfu:BCIN_14g03240"/>
<dbReference type="InterPro" id="IPR012951">
    <property type="entry name" value="BBE"/>
</dbReference>
<dbReference type="OrthoDB" id="415825at2759"/>
<dbReference type="EMBL" id="CP009818">
    <property type="protein sequence ID" value="ATZ57157.1"/>
    <property type="molecule type" value="Genomic_DNA"/>
</dbReference>
<dbReference type="InterPro" id="IPR006094">
    <property type="entry name" value="Oxid_FAD_bind_N"/>
</dbReference>
<reference evidence="6 7" key="3">
    <citation type="journal article" date="2017" name="Mol. Plant Pathol.">
        <title>A gapless genome sequence of the fungus Botrytis cinerea.</title>
        <authorList>
            <person name="Van Kan J.A."/>
            <person name="Stassen J.H."/>
            <person name="Mosbach A."/>
            <person name="Van Der Lee T.A."/>
            <person name="Faino L."/>
            <person name="Farmer A.D."/>
            <person name="Papasotiriou D.G."/>
            <person name="Zhou S."/>
            <person name="Seidl M.F."/>
            <person name="Cottam E."/>
            <person name="Edel D."/>
            <person name="Hahn M."/>
            <person name="Schwartz D.C."/>
            <person name="Dietrich R.A."/>
            <person name="Widdison S."/>
            <person name="Scalliet G."/>
        </authorList>
    </citation>
    <scope>NUCLEOTIDE SEQUENCE [LARGE SCALE GENOMIC DNA]</scope>
    <source>
        <strain evidence="6 7">B05.10</strain>
    </source>
</reference>
<dbReference type="PANTHER" id="PTHR42973:SF7">
    <property type="entry name" value="FAD-BINDING PCMH-TYPE DOMAIN-CONTAINING PROTEIN"/>
    <property type="match status" value="1"/>
</dbReference>
<gene>
    <name evidence="6" type="ORF">BCIN_14g03240</name>
</gene>
<sequence length="464" mass="50731">MSQSSFHLSILKDFIQTRLPHVQLVTPTSPEYAASRSTFCLSNATVPLAIVKPATIADVSALITFTTDHQIPITVRCGGYSYFGSEFSSSALAIDLRCLASIRVSSTRNSATIGGGVLQGDLARELSRKGLVTPVVAVPSMGYAGWAIYGGYGPFSAAYGLGVDQIIGVKVIDSDGEIRDSDVEGEDGLLRAVRGGGGALGVVVELRIKVYPLQKVLAGNMVFESENISKTVEVFNSRFKELSERGLPLQLTVQQKVLPSYQGQVFGVQFMWASEDIRTGSQLLAYIESLAPVSQNEVISTTLSQWMDSNTRLPTSGYGNPLTINVRSITPEIMTVLAKNSKWMPRDCLGFSMQELRGESTKTDLTAVFGAREPHFMLEILPIVSDMKNLEDANRWGENFLGELKRTNPENILEGTYISLTRQSELSLSKIYGPNYGNLLELKWMYDPNDVFSLAIPKLIDRAS</sequence>
<reference evidence="6 7" key="1">
    <citation type="journal article" date="2011" name="PLoS Genet.">
        <title>Genomic analysis of the necrotrophic fungal pathogens Sclerotinia sclerotiorum and Botrytis cinerea.</title>
        <authorList>
            <person name="Amselem J."/>
            <person name="Cuomo C.A."/>
            <person name="van Kan J.A."/>
            <person name="Viaud M."/>
            <person name="Benito E.P."/>
            <person name="Couloux A."/>
            <person name="Coutinho P.M."/>
            <person name="de Vries R.P."/>
            <person name="Dyer P.S."/>
            <person name="Fillinger S."/>
            <person name="Fournier E."/>
            <person name="Gout L."/>
            <person name="Hahn M."/>
            <person name="Kohn L."/>
            <person name="Lapalu N."/>
            <person name="Plummer K.M."/>
            <person name="Pradier J.M."/>
            <person name="Quevillon E."/>
            <person name="Sharon A."/>
            <person name="Simon A."/>
            <person name="ten Have A."/>
            <person name="Tudzynski B."/>
            <person name="Tudzynski P."/>
            <person name="Wincker P."/>
            <person name="Andrew M."/>
            <person name="Anthouard V."/>
            <person name="Beever R.E."/>
            <person name="Beffa R."/>
            <person name="Benoit I."/>
            <person name="Bouzid O."/>
            <person name="Brault B."/>
            <person name="Chen Z."/>
            <person name="Choquer M."/>
            <person name="Collemare J."/>
            <person name="Cotton P."/>
            <person name="Danchin E.G."/>
            <person name="Da Silva C."/>
            <person name="Gautier A."/>
            <person name="Giraud C."/>
            <person name="Giraud T."/>
            <person name="Gonzalez C."/>
            <person name="Grossetete S."/>
            <person name="Guldener U."/>
            <person name="Henrissat B."/>
            <person name="Howlett B.J."/>
            <person name="Kodira C."/>
            <person name="Kretschmer M."/>
            <person name="Lappartient A."/>
            <person name="Leroch M."/>
            <person name="Levis C."/>
            <person name="Mauceli E."/>
            <person name="Neuveglise C."/>
            <person name="Oeser B."/>
            <person name="Pearson M."/>
            <person name="Poulain J."/>
            <person name="Poussereau N."/>
            <person name="Quesneville H."/>
            <person name="Rascle C."/>
            <person name="Schumacher J."/>
            <person name="Segurens B."/>
            <person name="Sexton A."/>
            <person name="Silva E."/>
            <person name="Sirven C."/>
            <person name="Soanes D.M."/>
            <person name="Talbot N.J."/>
            <person name="Templeton M."/>
            <person name="Yandava C."/>
            <person name="Yarden O."/>
            <person name="Zeng Q."/>
            <person name="Rollins J.A."/>
            <person name="Lebrun M.H."/>
            <person name="Dickman M."/>
        </authorList>
    </citation>
    <scope>NUCLEOTIDE SEQUENCE [LARGE SCALE GENOMIC DNA]</scope>
    <source>
        <strain evidence="6 7">B05.10</strain>
    </source>
</reference>
<evidence type="ECO:0000256" key="3">
    <source>
        <dbReference type="ARBA" id="ARBA00022827"/>
    </source>
</evidence>